<feature type="compositionally biased region" description="Basic and acidic residues" evidence="1">
    <location>
        <begin position="87"/>
        <end position="99"/>
    </location>
</feature>
<name>A0ABR5IGM0_9ACTN</name>
<sequence length="112" mass="11980">MTDPEDMNPIELGRLIARLRGEMTQMKNRVQVLTLMKARVEAAGVDTYRALEGSSEASKGSGGSGRTPKAQNSPRIANQQRESALSFDDRAEKFGRIEDSGLGDGEPAGGEG</sequence>
<evidence type="ECO:0000256" key="1">
    <source>
        <dbReference type="SAM" id="MobiDB-lite"/>
    </source>
</evidence>
<protein>
    <submittedName>
        <fullName evidence="2">Uncharacterized protein</fullName>
    </submittedName>
</protein>
<reference evidence="2 3" key="1">
    <citation type="submission" date="2015-05" db="EMBL/GenBank/DDBJ databases">
        <title>Draft genome sequence of the bacterium Gordonia jacobaea a new member of the Gordonia genus.</title>
        <authorList>
            <person name="Jimenez-Galisteo G."/>
            <person name="Dominguez A."/>
            <person name="Munoz E."/>
            <person name="Vinas M."/>
        </authorList>
    </citation>
    <scope>NUCLEOTIDE SEQUENCE [LARGE SCALE GENOMIC DNA]</scope>
    <source>
        <strain evidence="3">mv1</strain>
    </source>
</reference>
<feature type="compositionally biased region" description="Gly residues" evidence="1">
    <location>
        <begin position="102"/>
        <end position="112"/>
    </location>
</feature>
<dbReference type="RefSeq" id="WP_049697933.1">
    <property type="nucleotide sequence ID" value="NZ_LDTZ01000014.1"/>
</dbReference>
<comment type="caution">
    <text evidence="2">The sequence shown here is derived from an EMBL/GenBank/DDBJ whole genome shotgun (WGS) entry which is preliminary data.</text>
</comment>
<organism evidence="2 3">
    <name type="scientific">Gordonia jacobaea</name>
    <dbReference type="NCBI Taxonomy" id="122202"/>
    <lineage>
        <taxon>Bacteria</taxon>
        <taxon>Bacillati</taxon>
        <taxon>Actinomycetota</taxon>
        <taxon>Actinomycetes</taxon>
        <taxon>Mycobacteriales</taxon>
        <taxon>Gordoniaceae</taxon>
        <taxon>Gordonia</taxon>
    </lineage>
</organism>
<dbReference type="Proteomes" id="UP000037247">
    <property type="component" value="Unassembled WGS sequence"/>
</dbReference>
<gene>
    <name evidence="2" type="ORF">ABW18_05525</name>
</gene>
<evidence type="ECO:0000313" key="3">
    <source>
        <dbReference type="Proteomes" id="UP000037247"/>
    </source>
</evidence>
<keyword evidence="3" id="KW-1185">Reference proteome</keyword>
<feature type="region of interest" description="Disordered" evidence="1">
    <location>
        <begin position="49"/>
        <end position="112"/>
    </location>
</feature>
<feature type="compositionally biased region" description="Polar residues" evidence="1">
    <location>
        <begin position="69"/>
        <end position="83"/>
    </location>
</feature>
<evidence type="ECO:0000313" key="2">
    <source>
        <dbReference type="EMBL" id="KNA92724.1"/>
    </source>
</evidence>
<dbReference type="EMBL" id="LDTZ01000014">
    <property type="protein sequence ID" value="KNA92724.1"/>
    <property type="molecule type" value="Genomic_DNA"/>
</dbReference>
<proteinExistence type="predicted"/>
<accession>A0ABR5IGM0</accession>